<feature type="compositionally biased region" description="Basic residues" evidence="1">
    <location>
        <begin position="36"/>
        <end position="54"/>
    </location>
</feature>
<proteinExistence type="predicted"/>
<dbReference type="EMBL" id="BONO01000012">
    <property type="protein sequence ID" value="GIG36478.1"/>
    <property type="molecule type" value="Genomic_DNA"/>
</dbReference>
<name>A0A919PA94_9CELL</name>
<dbReference type="AlphaFoldDB" id="A0A919PA94"/>
<protein>
    <submittedName>
        <fullName evidence="2">Uncharacterized protein</fullName>
    </submittedName>
</protein>
<reference evidence="2" key="1">
    <citation type="submission" date="2021-01" db="EMBL/GenBank/DDBJ databases">
        <title>Whole genome shotgun sequence of Cellulomonas pakistanensis NBRC 110800.</title>
        <authorList>
            <person name="Komaki H."/>
            <person name="Tamura T."/>
        </authorList>
    </citation>
    <scope>NUCLEOTIDE SEQUENCE</scope>
    <source>
        <strain evidence="2">NBRC 110800</strain>
    </source>
</reference>
<gene>
    <name evidence="2" type="ORF">Cpa01nite_18590</name>
</gene>
<evidence type="ECO:0000313" key="2">
    <source>
        <dbReference type="EMBL" id="GIG36478.1"/>
    </source>
</evidence>
<keyword evidence="3" id="KW-1185">Reference proteome</keyword>
<organism evidence="2 3">
    <name type="scientific">Cellulomonas pakistanensis</name>
    <dbReference type="NCBI Taxonomy" id="992287"/>
    <lineage>
        <taxon>Bacteria</taxon>
        <taxon>Bacillati</taxon>
        <taxon>Actinomycetota</taxon>
        <taxon>Actinomycetes</taxon>
        <taxon>Micrococcales</taxon>
        <taxon>Cellulomonadaceae</taxon>
        <taxon>Cellulomonas</taxon>
    </lineage>
</organism>
<evidence type="ECO:0000256" key="1">
    <source>
        <dbReference type="SAM" id="MobiDB-lite"/>
    </source>
</evidence>
<feature type="region of interest" description="Disordered" evidence="1">
    <location>
        <begin position="23"/>
        <end position="54"/>
    </location>
</feature>
<evidence type="ECO:0000313" key="3">
    <source>
        <dbReference type="Proteomes" id="UP000642125"/>
    </source>
</evidence>
<comment type="caution">
    <text evidence="2">The sequence shown here is derived from an EMBL/GenBank/DDBJ whole genome shotgun (WGS) entry which is preliminary data.</text>
</comment>
<dbReference type="RefSeq" id="WP_203668499.1">
    <property type="nucleotide sequence ID" value="NZ_BONO01000012.1"/>
</dbReference>
<accession>A0A919PA94</accession>
<dbReference type="Proteomes" id="UP000642125">
    <property type="component" value="Unassembled WGS sequence"/>
</dbReference>
<sequence length="54" mass="6228">MTFDQPQLALLLSRRAVLTDARSALPDAPQVPSRPPRGRRAHRAWTAVVRRRRR</sequence>